<evidence type="ECO:0000256" key="4">
    <source>
        <dbReference type="ARBA" id="ARBA00023136"/>
    </source>
</evidence>
<dbReference type="InterPro" id="IPR004089">
    <property type="entry name" value="MCPsignal_dom"/>
</dbReference>
<evidence type="ECO:0000256" key="2">
    <source>
        <dbReference type="ARBA" id="ARBA00022692"/>
    </source>
</evidence>
<name>A0A5B0V9V6_9GAMM</name>
<dbReference type="Gene3D" id="1.10.287.950">
    <property type="entry name" value="Methyl-accepting chemotaxis protein"/>
    <property type="match status" value="1"/>
</dbReference>
<dbReference type="PANTHER" id="PTHR32089">
    <property type="entry name" value="METHYL-ACCEPTING CHEMOTAXIS PROTEIN MCPB"/>
    <property type="match status" value="1"/>
</dbReference>
<dbReference type="SMART" id="SM00283">
    <property type="entry name" value="MA"/>
    <property type="match status" value="1"/>
</dbReference>
<evidence type="ECO:0000256" key="3">
    <source>
        <dbReference type="ARBA" id="ARBA00022989"/>
    </source>
</evidence>
<dbReference type="PROSITE" id="PS50111">
    <property type="entry name" value="CHEMOTAXIS_TRANSDUC_2"/>
    <property type="match status" value="1"/>
</dbReference>
<accession>A0A5B0V9V6</accession>
<evidence type="ECO:0000256" key="1">
    <source>
        <dbReference type="ARBA" id="ARBA00004370"/>
    </source>
</evidence>
<keyword evidence="4 7" id="KW-0472">Membrane</keyword>
<reference evidence="9 10" key="1">
    <citation type="submission" date="2019-08" db="EMBL/GenBank/DDBJ databases">
        <title>Marinobacter ZYF650 sp. nov., a marine bacterium isolated from seawater of the Mariana trench.</title>
        <authorList>
            <person name="Ahmad W."/>
        </authorList>
    </citation>
    <scope>NUCLEOTIDE SEQUENCE [LARGE SCALE GENOMIC DNA]</scope>
    <source>
        <strain evidence="9 10">ZYF650</strain>
    </source>
</reference>
<dbReference type="GO" id="GO:0016020">
    <property type="term" value="C:membrane"/>
    <property type="evidence" value="ECO:0007669"/>
    <property type="project" value="UniProtKB-SubCell"/>
</dbReference>
<dbReference type="Pfam" id="PF00015">
    <property type="entry name" value="MCPsignal"/>
    <property type="match status" value="1"/>
</dbReference>
<evidence type="ECO:0000313" key="10">
    <source>
        <dbReference type="Proteomes" id="UP000323161"/>
    </source>
</evidence>
<evidence type="ECO:0000256" key="6">
    <source>
        <dbReference type="PROSITE-ProRule" id="PRU00284"/>
    </source>
</evidence>
<sequence length="305" mass="32624">MDNSLNLDEQISESGSSRAPVYGALALAIVCIAVMVVMADNVFLAGLGVIALGLTAIGVMLCKKLQPDIVMIREKIAVPEPEPVYEPDVQTPAPKVPDPILFSHLDDLRSNVAVILEEMGEAGKLAKASGAKVTESANSILESETSIRELAEFMDRIDDVFRELGVQSAEISNIVGNIQDIAKQTNLLALNAAIEAARAGEHGRGFAVVADEVRNLAVRANESSESIRDIANNLNLTSVDASSGMDNIRQSCNRCLNQSGEALQAMKNIQAGAVARMQVVQGITERLQVQRELAGRLYTDLSTDL</sequence>
<dbReference type="SUPFAM" id="SSF58104">
    <property type="entry name" value="Methyl-accepting chemotaxis protein (MCP) signaling domain"/>
    <property type="match status" value="1"/>
</dbReference>
<feature type="transmembrane region" description="Helical" evidence="7">
    <location>
        <begin position="21"/>
        <end position="38"/>
    </location>
</feature>
<comment type="subcellular location">
    <subcellularLocation>
        <location evidence="1">Membrane</location>
    </subcellularLocation>
</comment>
<keyword evidence="10" id="KW-1185">Reference proteome</keyword>
<protein>
    <submittedName>
        <fullName evidence="9">Chemotaxis protein</fullName>
    </submittedName>
</protein>
<dbReference type="EMBL" id="VTUU01000014">
    <property type="protein sequence ID" value="KAA1170841.1"/>
    <property type="molecule type" value="Genomic_DNA"/>
</dbReference>
<evidence type="ECO:0000256" key="7">
    <source>
        <dbReference type="SAM" id="Phobius"/>
    </source>
</evidence>
<feature type="domain" description="Methyl-accepting transducer" evidence="8">
    <location>
        <begin position="103"/>
        <end position="269"/>
    </location>
</feature>
<evidence type="ECO:0000313" key="9">
    <source>
        <dbReference type="EMBL" id="KAA1170841.1"/>
    </source>
</evidence>
<dbReference type="GO" id="GO:0006935">
    <property type="term" value="P:chemotaxis"/>
    <property type="evidence" value="ECO:0007669"/>
    <property type="project" value="UniProtKB-ARBA"/>
</dbReference>
<dbReference type="GO" id="GO:0007165">
    <property type="term" value="P:signal transduction"/>
    <property type="evidence" value="ECO:0007669"/>
    <property type="project" value="UniProtKB-KW"/>
</dbReference>
<comment type="caution">
    <text evidence="9">The sequence shown here is derived from an EMBL/GenBank/DDBJ whole genome shotgun (WGS) entry which is preliminary data.</text>
</comment>
<organism evidence="9 10">
    <name type="scientific">Marinobacter salinexigens</name>
    <dbReference type="NCBI Taxonomy" id="2919747"/>
    <lineage>
        <taxon>Bacteria</taxon>
        <taxon>Pseudomonadati</taxon>
        <taxon>Pseudomonadota</taxon>
        <taxon>Gammaproteobacteria</taxon>
        <taxon>Pseudomonadales</taxon>
        <taxon>Marinobacteraceae</taxon>
        <taxon>Marinobacter</taxon>
    </lineage>
</organism>
<dbReference type="Proteomes" id="UP000323161">
    <property type="component" value="Unassembled WGS sequence"/>
</dbReference>
<evidence type="ECO:0000259" key="8">
    <source>
        <dbReference type="PROSITE" id="PS50111"/>
    </source>
</evidence>
<keyword evidence="3 7" id="KW-1133">Transmembrane helix</keyword>
<dbReference type="PANTHER" id="PTHR32089:SF112">
    <property type="entry name" value="LYSOZYME-LIKE PROTEIN-RELATED"/>
    <property type="match status" value="1"/>
</dbReference>
<keyword evidence="2 7" id="KW-0812">Transmembrane</keyword>
<evidence type="ECO:0000256" key="5">
    <source>
        <dbReference type="ARBA" id="ARBA00023224"/>
    </source>
</evidence>
<proteinExistence type="predicted"/>
<dbReference type="AlphaFoldDB" id="A0A5B0V9V6"/>
<gene>
    <name evidence="9" type="ORF">FWJ25_18130</name>
</gene>
<feature type="transmembrane region" description="Helical" evidence="7">
    <location>
        <begin position="44"/>
        <end position="62"/>
    </location>
</feature>
<keyword evidence="5 6" id="KW-0807">Transducer</keyword>